<proteinExistence type="predicted"/>
<organism evidence="1 2">
    <name type="scientific">Streptococcus danieliae</name>
    <dbReference type="NCBI Taxonomy" id="747656"/>
    <lineage>
        <taxon>Bacteria</taxon>
        <taxon>Bacillati</taxon>
        <taxon>Bacillota</taxon>
        <taxon>Bacilli</taxon>
        <taxon>Lactobacillales</taxon>
        <taxon>Streptococcaceae</taxon>
        <taxon>Streptococcus</taxon>
    </lineage>
</organism>
<dbReference type="RefSeq" id="WP_160332834.1">
    <property type="nucleotide sequence ID" value="NZ_WSRS01000038.1"/>
</dbReference>
<gene>
    <name evidence="1" type="ORF">E5983_05135</name>
</gene>
<comment type="caution">
    <text evidence="1">The sequence shown here is derived from an EMBL/GenBank/DDBJ whole genome shotgun (WGS) entry which is preliminary data.</text>
</comment>
<dbReference type="EMBL" id="WSRS01000038">
    <property type="protein sequence ID" value="MVX59029.1"/>
    <property type="molecule type" value="Genomic_DNA"/>
</dbReference>
<reference evidence="1 2" key="1">
    <citation type="submission" date="2019-12" db="EMBL/GenBank/DDBJ databases">
        <title>Microbes associate with the intestines of laboratory mice.</title>
        <authorList>
            <person name="Navarre W."/>
            <person name="Wong E."/>
        </authorList>
    </citation>
    <scope>NUCLEOTIDE SEQUENCE [LARGE SCALE GENOMIC DNA]</scope>
    <source>
        <strain evidence="1 2">NM51_B2-22</strain>
    </source>
</reference>
<dbReference type="AlphaFoldDB" id="A0A7X3GA60"/>
<evidence type="ECO:0000313" key="2">
    <source>
        <dbReference type="Proteomes" id="UP000461595"/>
    </source>
</evidence>
<protein>
    <submittedName>
        <fullName evidence="1">Uncharacterized protein</fullName>
    </submittedName>
</protein>
<evidence type="ECO:0000313" key="1">
    <source>
        <dbReference type="EMBL" id="MVX59029.1"/>
    </source>
</evidence>
<name>A0A7X3GA60_9STRE</name>
<sequence length="61" mass="7130">MNNLEIVMTLSTLSIHEVIVHEPMEKDLDESVSIADDLLEEPVDSWYQMDMFEDLDIPFVF</sequence>
<dbReference type="Proteomes" id="UP000461595">
    <property type="component" value="Unassembled WGS sequence"/>
</dbReference>
<accession>A0A7X3GA60</accession>